<evidence type="ECO:0000313" key="2">
    <source>
        <dbReference type="Proteomes" id="UP001251857"/>
    </source>
</evidence>
<comment type="caution">
    <text evidence="1">The sequence shown here is derived from an EMBL/GenBank/DDBJ whole genome shotgun (WGS) entry which is preliminary data.</text>
</comment>
<keyword evidence="2" id="KW-1185">Reference proteome</keyword>
<reference evidence="1 2" key="1">
    <citation type="submission" date="2023-09" db="EMBL/GenBank/DDBJ databases">
        <authorList>
            <person name="Rey-Velasco X."/>
        </authorList>
    </citation>
    <scope>NUCLEOTIDE SEQUENCE [LARGE SCALE GENOMIC DNA]</scope>
    <source>
        <strain evidence="1 2">W335</strain>
    </source>
</reference>
<gene>
    <name evidence="1" type="ORF">RM532_10905</name>
</gene>
<protein>
    <submittedName>
        <fullName evidence="1">Uncharacterized protein</fullName>
    </submittedName>
</protein>
<name>A0ABU3C1L6_9GAMM</name>
<sequence>MGSHWLDVTTDEIRARRDAQAQLDQRRAGRLDAAQHCLTEVVQPVFEAVAEQRGWQLQRVDPDRASGPPALRMVGEGLKPAWAEVGFDTLTGMAVLRRHPGGAGSKPAATALRCGDLDRDGLTRWLTG</sequence>
<organism evidence="1 2">
    <name type="scientific">Spectribacter hydrogenoxidans</name>
    <dbReference type="NCBI Taxonomy" id="3075608"/>
    <lineage>
        <taxon>Bacteria</taxon>
        <taxon>Pseudomonadati</taxon>
        <taxon>Pseudomonadota</taxon>
        <taxon>Gammaproteobacteria</taxon>
        <taxon>Salinisphaerales</taxon>
        <taxon>Salinisphaeraceae</taxon>
        <taxon>Spectribacter</taxon>
    </lineage>
</organism>
<dbReference type="EMBL" id="JAVRIB010000010">
    <property type="protein sequence ID" value="MDT0635460.1"/>
    <property type="molecule type" value="Genomic_DNA"/>
</dbReference>
<proteinExistence type="predicted"/>
<accession>A0ABU3C1L6</accession>
<evidence type="ECO:0000313" key="1">
    <source>
        <dbReference type="EMBL" id="MDT0635460.1"/>
    </source>
</evidence>
<dbReference type="Proteomes" id="UP001251857">
    <property type="component" value="Unassembled WGS sequence"/>
</dbReference>
<dbReference type="RefSeq" id="WP_311653360.1">
    <property type="nucleotide sequence ID" value="NZ_JAVRIB010000010.1"/>
</dbReference>